<dbReference type="SMART" id="SM01130">
    <property type="entry name" value="DHDPS"/>
    <property type="match status" value="1"/>
</dbReference>
<keyword evidence="2 3" id="KW-0456">Lyase</keyword>
<reference evidence="6" key="1">
    <citation type="journal article" date="2018" name="Virulence">
        <title>Co-occurrence of 3 different resistance plasmids in a multi-drug resistant Cronobacter sakazakii isolate causing neonatal infections.</title>
        <authorList>
            <person name="Shi L."/>
            <person name="Liang Q."/>
            <person name="Zhan Z."/>
            <person name="Feng J."/>
            <person name="Zhao Y."/>
            <person name="Chen Y."/>
            <person name="Huang M."/>
            <person name="Tong Y."/>
            <person name="Wu W."/>
            <person name="Chen W."/>
            <person name="Li X."/>
            <person name="Yin Z."/>
            <person name="Wang J."/>
            <person name="Zhou D."/>
        </authorList>
    </citation>
    <scope>NUCLEOTIDE SEQUENCE</scope>
    <source>
        <strain evidence="6">505108</strain>
        <plasmid evidence="6">p505108-T6SS</plasmid>
    </source>
</reference>
<evidence type="ECO:0000256" key="4">
    <source>
        <dbReference type="PIRSR" id="PIRSR001365-1"/>
    </source>
</evidence>
<dbReference type="RefSeq" id="WP_011998972.1">
    <property type="nucleotide sequence ID" value="NZ_CABMLV010000002.1"/>
</dbReference>
<proteinExistence type="inferred from homology"/>
<gene>
    <name evidence="6" type="primary">dapA</name>
</gene>
<dbReference type="AlphaFoldDB" id="A0A222ZDQ0"/>
<dbReference type="SUPFAM" id="SSF51569">
    <property type="entry name" value="Aldolase"/>
    <property type="match status" value="1"/>
</dbReference>
<dbReference type="PANTHER" id="PTHR12128:SF66">
    <property type="entry name" value="4-HYDROXY-2-OXOGLUTARATE ALDOLASE, MITOCHONDRIAL"/>
    <property type="match status" value="1"/>
</dbReference>
<dbReference type="PIRSF" id="PIRSF001365">
    <property type="entry name" value="DHDPS"/>
    <property type="match status" value="1"/>
</dbReference>
<dbReference type="EMBL" id="KY978630">
    <property type="protein sequence ID" value="ASR82211.1"/>
    <property type="molecule type" value="Genomic_DNA"/>
</dbReference>
<reference evidence="6" key="2">
    <citation type="submission" date="2019-05" db="EMBL/GenBank/DDBJ databases">
        <authorList>
            <person name="Shi L."/>
            <person name="Feng J."/>
            <person name="Zhang D."/>
            <person name="Zhou D."/>
        </authorList>
    </citation>
    <scope>NUCLEOTIDE SEQUENCE</scope>
    <source>
        <strain evidence="6">505108</strain>
        <plasmid evidence="6">p505108-T6SS</plasmid>
    </source>
</reference>
<protein>
    <submittedName>
        <fullName evidence="6">Dihydrodipicolinate synthase</fullName>
    </submittedName>
</protein>
<evidence type="ECO:0000256" key="1">
    <source>
        <dbReference type="ARBA" id="ARBA00007592"/>
    </source>
</evidence>
<evidence type="ECO:0000313" key="6">
    <source>
        <dbReference type="EMBL" id="ASR82211.1"/>
    </source>
</evidence>
<geneLocation type="plasmid" evidence="6">
    <name>p505108-T6SS</name>
</geneLocation>
<accession>A0A222ZDQ0</accession>
<dbReference type="InterPro" id="IPR013785">
    <property type="entry name" value="Aldolase_TIM"/>
</dbReference>
<organism evidence="6">
    <name type="scientific">Cronobacter sakazakii</name>
    <name type="common">Enterobacter sakazakii</name>
    <dbReference type="NCBI Taxonomy" id="28141"/>
    <lineage>
        <taxon>Bacteria</taxon>
        <taxon>Pseudomonadati</taxon>
        <taxon>Pseudomonadota</taxon>
        <taxon>Gammaproteobacteria</taxon>
        <taxon>Enterobacterales</taxon>
        <taxon>Enterobacteriaceae</taxon>
        <taxon>Cronobacter</taxon>
    </lineage>
</organism>
<dbReference type="InterPro" id="IPR002220">
    <property type="entry name" value="DapA-like"/>
</dbReference>
<dbReference type="Pfam" id="PF00701">
    <property type="entry name" value="DHDPS"/>
    <property type="match status" value="1"/>
</dbReference>
<dbReference type="PANTHER" id="PTHR12128">
    <property type="entry name" value="DIHYDRODIPICOLINATE SYNTHASE"/>
    <property type="match status" value="1"/>
</dbReference>
<sequence>MFKGLAAFPLTPLINGRVDEKTFVSLIENLAAARVDIIAPLGSTGSYAYLSRKQRARITALTIGAAEDIPVITSIGALRLDDILQLADDAQRAGVRGLLLSPLSYQPLSQEEAYRLYERVAHAVSVPLCIYDNPATTGFTFTQELLCAVARLPNIGSIKLSPFSDAAQAAAKISALRREIPATVTLGTSGDPQAASALLAGADVFYSVVAGLWPRDIRALTDAALKGDEAQAAALNEKFEPLWELFRRHGSLRVIAAAAEICGRVAAPCLPEPLLSLQGEARAQLQAVLSQQEYH</sequence>
<dbReference type="GO" id="GO:0005829">
    <property type="term" value="C:cytosol"/>
    <property type="evidence" value="ECO:0007669"/>
    <property type="project" value="TreeGrafter"/>
</dbReference>
<feature type="binding site" evidence="5">
    <location>
        <position position="44"/>
    </location>
    <ligand>
        <name>pyruvate</name>
        <dbReference type="ChEBI" id="CHEBI:15361"/>
    </ligand>
</feature>
<evidence type="ECO:0000256" key="3">
    <source>
        <dbReference type="PIRNR" id="PIRNR001365"/>
    </source>
</evidence>
<feature type="active site" description="Schiff-base intermediate with substrate" evidence="4">
    <location>
        <position position="159"/>
    </location>
</feature>
<keyword evidence="6" id="KW-0614">Plasmid</keyword>
<evidence type="ECO:0000256" key="2">
    <source>
        <dbReference type="ARBA" id="ARBA00023239"/>
    </source>
</evidence>
<evidence type="ECO:0000256" key="5">
    <source>
        <dbReference type="PIRSR" id="PIRSR001365-2"/>
    </source>
</evidence>
<comment type="similarity">
    <text evidence="1 3">Belongs to the DapA family.</text>
</comment>
<dbReference type="CDD" id="cd00408">
    <property type="entry name" value="DHDPS-like"/>
    <property type="match status" value="1"/>
</dbReference>
<name>A0A222ZDQ0_CROSK</name>
<feature type="active site" description="Proton donor/acceptor" evidence="4">
    <location>
        <position position="131"/>
    </location>
</feature>
<dbReference type="GO" id="GO:0008840">
    <property type="term" value="F:4-hydroxy-tetrahydrodipicolinate synthase activity"/>
    <property type="evidence" value="ECO:0007669"/>
    <property type="project" value="TreeGrafter"/>
</dbReference>
<dbReference type="PRINTS" id="PR00146">
    <property type="entry name" value="DHPICSNTHASE"/>
</dbReference>
<dbReference type="Gene3D" id="3.20.20.70">
    <property type="entry name" value="Aldolase class I"/>
    <property type="match status" value="1"/>
</dbReference>